<dbReference type="OrthoDB" id="9132914at2"/>
<evidence type="ECO:0000256" key="1">
    <source>
        <dbReference type="SAM" id="Phobius"/>
    </source>
</evidence>
<dbReference type="Proteomes" id="UP000035050">
    <property type="component" value="Plasmid pPO70-4"/>
</dbReference>
<keyword evidence="1" id="KW-0472">Membrane</keyword>
<gene>
    <name evidence="2" type="ORF">MB84_30800</name>
</gene>
<organism evidence="2 3">
    <name type="scientific">Pandoraea oxalativorans</name>
    <dbReference type="NCBI Taxonomy" id="573737"/>
    <lineage>
        <taxon>Bacteria</taxon>
        <taxon>Pseudomonadati</taxon>
        <taxon>Pseudomonadota</taxon>
        <taxon>Betaproteobacteria</taxon>
        <taxon>Burkholderiales</taxon>
        <taxon>Burkholderiaceae</taxon>
        <taxon>Pandoraea</taxon>
    </lineage>
</organism>
<protein>
    <submittedName>
        <fullName evidence="2">Uncharacterized protein</fullName>
    </submittedName>
</protein>
<dbReference type="PATRIC" id="fig|573737.6.peg.6255"/>
<geneLocation type="plasmid" evidence="2 3">
    <name>pPO70-4</name>
</geneLocation>
<name>A0A0G3ID16_9BURK</name>
<evidence type="ECO:0000313" key="3">
    <source>
        <dbReference type="Proteomes" id="UP000035050"/>
    </source>
</evidence>
<evidence type="ECO:0000313" key="2">
    <source>
        <dbReference type="EMBL" id="AKK25112.1"/>
    </source>
</evidence>
<reference evidence="2" key="1">
    <citation type="submission" date="2016-06" db="EMBL/GenBank/DDBJ databases">
        <title>Pandoraea oxalativorans DSM 23570 Genome Sequencing.</title>
        <authorList>
            <person name="Ee R."/>
            <person name="Lim Y.-L."/>
            <person name="Yong D."/>
            <person name="Yin W.-F."/>
            <person name="Chan K.-G."/>
        </authorList>
    </citation>
    <scope>NUCLEOTIDE SEQUENCE</scope>
    <source>
        <strain evidence="2">DSM 23570</strain>
        <plasmid evidence="2">pPO70-4</plasmid>
    </source>
</reference>
<keyword evidence="1" id="KW-0812">Transmembrane</keyword>
<feature type="transmembrane region" description="Helical" evidence="1">
    <location>
        <begin position="62"/>
        <end position="80"/>
    </location>
</feature>
<sequence length="124" mass="14268">MGQVIPIETGKRVHHDRRLRRMAKILARVSPMCVGTARLIGRLLRDTAWVLVACSMSVFGRYIRIALTLTVLVAVVMLGVEYAHHWLHPRNAIVAAVVAIVALCMREAVYRIERRARDYRPRWR</sequence>
<dbReference type="RefSeq" id="WP_065225924.1">
    <property type="nucleotide sequence ID" value="NZ_CP011521.2"/>
</dbReference>
<dbReference type="EMBL" id="CP011521">
    <property type="protein sequence ID" value="AKK25112.1"/>
    <property type="molecule type" value="Genomic_DNA"/>
</dbReference>
<dbReference type="KEGG" id="pox:MB84_30800"/>
<keyword evidence="3" id="KW-1185">Reference proteome</keyword>
<proteinExistence type="predicted"/>
<dbReference type="AlphaFoldDB" id="A0A0G3ID16"/>
<keyword evidence="1" id="KW-1133">Transmembrane helix</keyword>
<feature type="transmembrane region" description="Helical" evidence="1">
    <location>
        <begin position="92"/>
        <end position="112"/>
    </location>
</feature>
<accession>A0A0G3ID16</accession>
<keyword evidence="2" id="KW-0614">Plasmid</keyword>